<keyword evidence="1" id="KW-0812">Transmembrane</keyword>
<accession>A0AAV4I7G1</accession>
<evidence type="ECO:0000256" key="1">
    <source>
        <dbReference type="SAM" id="Phobius"/>
    </source>
</evidence>
<proteinExistence type="predicted"/>
<sequence>MPSAGKTPLFQSDMSARPGGCLKISLHEVALKDILVLGRSSSKFSWDSAKVQATPSNWGNETDKEWCCCLIRLLSAVQALAAVVEVVVVMVVAVVKRVTGREMVFYIEVFSILGSKRPLSFPRVLIL</sequence>
<organism evidence="2 3">
    <name type="scientific">Elysia marginata</name>
    <dbReference type="NCBI Taxonomy" id="1093978"/>
    <lineage>
        <taxon>Eukaryota</taxon>
        <taxon>Metazoa</taxon>
        <taxon>Spiralia</taxon>
        <taxon>Lophotrochozoa</taxon>
        <taxon>Mollusca</taxon>
        <taxon>Gastropoda</taxon>
        <taxon>Heterobranchia</taxon>
        <taxon>Euthyneura</taxon>
        <taxon>Panpulmonata</taxon>
        <taxon>Sacoglossa</taxon>
        <taxon>Placobranchoidea</taxon>
        <taxon>Plakobranchidae</taxon>
        <taxon>Elysia</taxon>
    </lineage>
</organism>
<feature type="transmembrane region" description="Helical" evidence="1">
    <location>
        <begin position="73"/>
        <end position="95"/>
    </location>
</feature>
<protein>
    <submittedName>
        <fullName evidence="2">Uncharacterized protein</fullName>
    </submittedName>
</protein>
<evidence type="ECO:0000313" key="3">
    <source>
        <dbReference type="Proteomes" id="UP000762676"/>
    </source>
</evidence>
<name>A0AAV4I7G1_9GAST</name>
<gene>
    <name evidence="2" type="ORF">ElyMa_002927500</name>
</gene>
<evidence type="ECO:0000313" key="2">
    <source>
        <dbReference type="EMBL" id="GFS05049.1"/>
    </source>
</evidence>
<keyword evidence="1" id="KW-0472">Membrane</keyword>
<dbReference type="AlphaFoldDB" id="A0AAV4I7G1"/>
<keyword evidence="3" id="KW-1185">Reference proteome</keyword>
<dbReference type="Proteomes" id="UP000762676">
    <property type="component" value="Unassembled WGS sequence"/>
</dbReference>
<comment type="caution">
    <text evidence="2">The sequence shown here is derived from an EMBL/GenBank/DDBJ whole genome shotgun (WGS) entry which is preliminary data.</text>
</comment>
<reference evidence="2 3" key="1">
    <citation type="journal article" date="2021" name="Elife">
        <title>Chloroplast acquisition without the gene transfer in kleptoplastic sea slugs, Plakobranchus ocellatus.</title>
        <authorList>
            <person name="Maeda T."/>
            <person name="Takahashi S."/>
            <person name="Yoshida T."/>
            <person name="Shimamura S."/>
            <person name="Takaki Y."/>
            <person name="Nagai Y."/>
            <person name="Toyoda A."/>
            <person name="Suzuki Y."/>
            <person name="Arimoto A."/>
            <person name="Ishii H."/>
            <person name="Satoh N."/>
            <person name="Nishiyama T."/>
            <person name="Hasebe M."/>
            <person name="Maruyama T."/>
            <person name="Minagawa J."/>
            <person name="Obokata J."/>
            <person name="Shigenobu S."/>
        </authorList>
    </citation>
    <scope>NUCLEOTIDE SEQUENCE [LARGE SCALE GENOMIC DNA]</scope>
</reference>
<keyword evidence="1" id="KW-1133">Transmembrane helix</keyword>
<dbReference type="EMBL" id="BMAT01006047">
    <property type="protein sequence ID" value="GFS05049.1"/>
    <property type="molecule type" value="Genomic_DNA"/>
</dbReference>